<comment type="caution">
    <text evidence="1">The sequence shown here is derived from an EMBL/GenBank/DDBJ whole genome shotgun (WGS) entry which is preliminary data.</text>
</comment>
<feature type="non-terminal residue" evidence="1">
    <location>
        <position position="1"/>
    </location>
</feature>
<sequence length="33" mass="3979">KSMFMVCIAYRNIVTNLTRRCCVWSQIQEQREA</sequence>
<name>X0U8E7_9ZZZZ</name>
<organism evidence="1">
    <name type="scientific">marine sediment metagenome</name>
    <dbReference type="NCBI Taxonomy" id="412755"/>
    <lineage>
        <taxon>unclassified sequences</taxon>
        <taxon>metagenomes</taxon>
        <taxon>ecological metagenomes</taxon>
    </lineage>
</organism>
<dbReference type="AlphaFoldDB" id="X0U8E7"/>
<evidence type="ECO:0000313" key="1">
    <source>
        <dbReference type="EMBL" id="GAF96637.1"/>
    </source>
</evidence>
<protein>
    <submittedName>
        <fullName evidence="1">Uncharacterized protein</fullName>
    </submittedName>
</protein>
<accession>X0U8E7</accession>
<reference evidence="1" key="1">
    <citation type="journal article" date="2014" name="Front. Microbiol.">
        <title>High frequency of phylogenetically diverse reductive dehalogenase-homologous genes in deep subseafloor sedimentary metagenomes.</title>
        <authorList>
            <person name="Kawai M."/>
            <person name="Futagami T."/>
            <person name="Toyoda A."/>
            <person name="Takaki Y."/>
            <person name="Nishi S."/>
            <person name="Hori S."/>
            <person name="Arai W."/>
            <person name="Tsubouchi T."/>
            <person name="Morono Y."/>
            <person name="Uchiyama I."/>
            <person name="Ito T."/>
            <person name="Fujiyama A."/>
            <person name="Inagaki F."/>
            <person name="Takami H."/>
        </authorList>
    </citation>
    <scope>NUCLEOTIDE SEQUENCE</scope>
    <source>
        <strain evidence="1">Expedition CK06-06</strain>
    </source>
</reference>
<proteinExistence type="predicted"/>
<dbReference type="EMBL" id="BARS01018638">
    <property type="protein sequence ID" value="GAF96637.1"/>
    <property type="molecule type" value="Genomic_DNA"/>
</dbReference>
<gene>
    <name evidence="1" type="ORF">S01H1_30303</name>
</gene>